<reference evidence="13 14" key="1">
    <citation type="submission" date="2020-01" db="EMBL/GenBank/DDBJ databases">
        <title>Genomes assembled from Gulf of Kutch pelagic sediment metagenomes.</title>
        <authorList>
            <person name="Chandrashekar M."/>
            <person name="Mahajan M.S."/>
            <person name="Dave K.J."/>
            <person name="Vatsa P."/>
            <person name="Nathani N.M."/>
        </authorList>
    </citation>
    <scope>NUCLEOTIDE SEQUENCE [LARGE SCALE GENOMIC DNA]</scope>
    <source>
        <strain evidence="13">KS3-K002</strain>
    </source>
</reference>
<dbReference type="InterPro" id="IPR003789">
    <property type="entry name" value="Asn/Gln_tRNA_amidoTrase-B-like"/>
</dbReference>
<dbReference type="PROSITE" id="PS01234">
    <property type="entry name" value="GATB"/>
    <property type="match status" value="1"/>
</dbReference>
<evidence type="ECO:0000256" key="3">
    <source>
        <dbReference type="ARBA" id="ARBA00016923"/>
    </source>
</evidence>
<dbReference type="GO" id="GO:0006412">
    <property type="term" value="P:translation"/>
    <property type="evidence" value="ECO:0007669"/>
    <property type="project" value="UniProtKB-UniRule"/>
</dbReference>
<dbReference type="PANTHER" id="PTHR11659:SF0">
    <property type="entry name" value="GLUTAMYL-TRNA(GLN) AMIDOTRANSFERASE SUBUNIT B, MITOCHONDRIAL"/>
    <property type="match status" value="1"/>
</dbReference>
<dbReference type="NCBIfam" id="NF004012">
    <property type="entry name" value="PRK05477.1-2"/>
    <property type="match status" value="1"/>
</dbReference>
<dbReference type="Proteomes" id="UP000702544">
    <property type="component" value="Unassembled WGS sequence"/>
</dbReference>
<evidence type="ECO:0000256" key="9">
    <source>
        <dbReference type="ARBA" id="ARBA00047380"/>
    </source>
</evidence>
<dbReference type="GO" id="GO:0050567">
    <property type="term" value="F:glutaminyl-tRNA synthase (glutamine-hydrolyzing) activity"/>
    <property type="evidence" value="ECO:0007669"/>
    <property type="project" value="UniProtKB-UniRule"/>
</dbReference>
<dbReference type="AlphaFoldDB" id="A0AAE4ZCT9"/>
<proteinExistence type="inferred from homology"/>
<dbReference type="PANTHER" id="PTHR11659">
    <property type="entry name" value="GLUTAMYL-TRNA GLN AMIDOTRANSFERASE SUBUNIT B MITOCHONDRIAL AND PROKARYOTIC PET112-RELATED"/>
    <property type="match status" value="1"/>
</dbReference>
<dbReference type="InterPro" id="IPR023168">
    <property type="entry name" value="GatB_Yqey_C_2"/>
</dbReference>
<dbReference type="SMART" id="SM00845">
    <property type="entry name" value="GatB_Yqey"/>
    <property type="match status" value="1"/>
</dbReference>
<comment type="catalytic activity">
    <reaction evidence="9 11">
        <text>L-aspartyl-tRNA(Asn) + L-glutamine + ATP + H2O = L-asparaginyl-tRNA(Asn) + L-glutamate + ADP + phosphate + 2 H(+)</text>
        <dbReference type="Rhea" id="RHEA:14513"/>
        <dbReference type="Rhea" id="RHEA-COMP:9674"/>
        <dbReference type="Rhea" id="RHEA-COMP:9677"/>
        <dbReference type="ChEBI" id="CHEBI:15377"/>
        <dbReference type="ChEBI" id="CHEBI:15378"/>
        <dbReference type="ChEBI" id="CHEBI:29985"/>
        <dbReference type="ChEBI" id="CHEBI:30616"/>
        <dbReference type="ChEBI" id="CHEBI:43474"/>
        <dbReference type="ChEBI" id="CHEBI:58359"/>
        <dbReference type="ChEBI" id="CHEBI:78515"/>
        <dbReference type="ChEBI" id="CHEBI:78516"/>
        <dbReference type="ChEBI" id="CHEBI:456216"/>
    </reaction>
</comment>
<evidence type="ECO:0000313" key="13">
    <source>
        <dbReference type="EMBL" id="NIR76226.1"/>
    </source>
</evidence>
<evidence type="ECO:0000313" key="14">
    <source>
        <dbReference type="Proteomes" id="UP000702544"/>
    </source>
</evidence>
<dbReference type="InterPro" id="IPR004413">
    <property type="entry name" value="GatB"/>
</dbReference>
<comment type="similarity">
    <text evidence="1 11">Belongs to the GatB/GatE family. GatB subfamily.</text>
</comment>
<dbReference type="GO" id="GO:0005524">
    <property type="term" value="F:ATP binding"/>
    <property type="evidence" value="ECO:0007669"/>
    <property type="project" value="UniProtKB-KW"/>
</dbReference>
<dbReference type="InterPro" id="IPR042114">
    <property type="entry name" value="GatB_C_1"/>
</dbReference>
<dbReference type="Pfam" id="PF02637">
    <property type="entry name" value="GatB_Yqey"/>
    <property type="match status" value="1"/>
</dbReference>
<gene>
    <name evidence="11 13" type="primary">gatB</name>
    <name evidence="13" type="ORF">GWO12_14110</name>
</gene>
<dbReference type="FunFam" id="1.10.150.380:FF:000001">
    <property type="entry name" value="Aspartyl/glutamyl-tRNA(Asn/Gln) amidotransferase subunit B"/>
    <property type="match status" value="1"/>
</dbReference>
<evidence type="ECO:0000256" key="10">
    <source>
        <dbReference type="ARBA" id="ARBA00047913"/>
    </source>
</evidence>
<comment type="caution">
    <text evidence="13">The sequence shown here is derived from an EMBL/GenBank/DDBJ whole genome shotgun (WGS) entry which is preliminary data.</text>
</comment>
<dbReference type="InterPro" id="IPR017958">
    <property type="entry name" value="Gln-tRNA_amidoTrfase_suB_CS"/>
</dbReference>
<keyword evidence="7 11" id="KW-0648">Protein biosynthesis</keyword>
<evidence type="ECO:0000256" key="11">
    <source>
        <dbReference type="HAMAP-Rule" id="MF_00121"/>
    </source>
</evidence>
<dbReference type="SUPFAM" id="SSF55931">
    <property type="entry name" value="Glutamine synthetase/guanido kinase"/>
    <property type="match status" value="1"/>
</dbReference>
<sequence length="478" mass="52706">MPHETVIGLEIHVQLKTASKMFCGCRVAFAAPPNTLVCPVCLGLPGALPVVNERAVELAVRAAVALGCTVHPRSAFARKNYFYPDLPKGYQITQYDRPLATDGSLDAPAEGGGAPPVRIRRLHVEEDSGKSLHDRFPETTAIDLNRAGVPLVEIVTEPDLHSPAHARAFLVRLKQTLEYLEVSDCNMEEGSLRVDANVSVRRPGSHELATKTEVKNMNSFSQLSKALAFEASRQVDLLEGGGAVEHETMLWDPVRGATRPMRGKEEAHDYRYFPEPDLPTLVLPEALIDTVTDGLPELPWEKIRRFVQTYGLREYDAGVLSADRRLAAFFEATAEATPDPKTAANWVMGEMLAISNELGQHVAELGIEPVELGRLIDRVETGALSHTLGKQVLRRMIETGKPADAVIDEEGLSLVSDSDQIDEWVGEAIRENPAEVERYRDGEEKLLAFFIGQVMRKSRGKADPERVRDRLARALATD</sequence>
<dbReference type="InterPro" id="IPR018027">
    <property type="entry name" value="Asn/Gln_amidotransferase"/>
</dbReference>
<evidence type="ECO:0000256" key="4">
    <source>
        <dbReference type="ARBA" id="ARBA00022598"/>
    </source>
</evidence>
<evidence type="ECO:0000256" key="5">
    <source>
        <dbReference type="ARBA" id="ARBA00022741"/>
    </source>
</evidence>
<accession>A0AAE4ZCT9</accession>
<comment type="function">
    <text evidence="8 11">Allows the formation of correctly charged Asn-tRNA(Asn) or Gln-tRNA(Gln) through the transamidation of misacylated Asp-tRNA(Asn) or Glu-tRNA(Gln) in organisms which lack either or both of asparaginyl-tRNA or glutaminyl-tRNA synthetases. The reaction takes place in the presence of glutamine and ATP through an activated phospho-Asp-tRNA(Asn) or phospho-Glu-tRNA(Gln).</text>
</comment>
<dbReference type="NCBIfam" id="NF004014">
    <property type="entry name" value="PRK05477.1-4"/>
    <property type="match status" value="1"/>
</dbReference>
<dbReference type="Pfam" id="PF02934">
    <property type="entry name" value="GatB_N"/>
    <property type="match status" value="1"/>
</dbReference>
<keyword evidence="5 11" id="KW-0547">Nucleotide-binding</keyword>
<keyword evidence="6 11" id="KW-0067">ATP-binding</keyword>
<dbReference type="SUPFAM" id="SSF89095">
    <property type="entry name" value="GatB/YqeY motif"/>
    <property type="match status" value="1"/>
</dbReference>
<dbReference type="Gene3D" id="1.10.150.380">
    <property type="entry name" value="GatB domain, N-terminal subdomain"/>
    <property type="match status" value="1"/>
</dbReference>
<evidence type="ECO:0000256" key="1">
    <source>
        <dbReference type="ARBA" id="ARBA00005306"/>
    </source>
</evidence>
<dbReference type="EC" id="6.3.5.-" evidence="11"/>
<feature type="domain" description="Asn/Gln amidotransferase" evidence="12">
    <location>
        <begin position="328"/>
        <end position="475"/>
    </location>
</feature>
<comment type="subunit">
    <text evidence="2 11">Heterotrimer of A, B and C subunits.</text>
</comment>
<keyword evidence="4 11" id="KW-0436">Ligase</keyword>
<comment type="catalytic activity">
    <reaction evidence="10 11">
        <text>L-glutamyl-tRNA(Gln) + L-glutamine + ATP + H2O = L-glutaminyl-tRNA(Gln) + L-glutamate + ADP + phosphate + H(+)</text>
        <dbReference type="Rhea" id="RHEA:17521"/>
        <dbReference type="Rhea" id="RHEA-COMP:9681"/>
        <dbReference type="Rhea" id="RHEA-COMP:9684"/>
        <dbReference type="ChEBI" id="CHEBI:15377"/>
        <dbReference type="ChEBI" id="CHEBI:15378"/>
        <dbReference type="ChEBI" id="CHEBI:29985"/>
        <dbReference type="ChEBI" id="CHEBI:30616"/>
        <dbReference type="ChEBI" id="CHEBI:43474"/>
        <dbReference type="ChEBI" id="CHEBI:58359"/>
        <dbReference type="ChEBI" id="CHEBI:78520"/>
        <dbReference type="ChEBI" id="CHEBI:78521"/>
        <dbReference type="ChEBI" id="CHEBI:456216"/>
    </reaction>
</comment>
<evidence type="ECO:0000256" key="8">
    <source>
        <dbReference type="ARBA" id="ARBA00024799"/>
    </source>
</evidence>
<dbReference type="Gene3D" id="1.10.10.410">
    <property type="match status" value="1"/>
</dbReference>
<dbReference type="GO" id="GO:0070681">
    <property type="term" value="P:glutaminyl-tRNAGln biosynthesis via transamidation"/>
    <property type="evidence" value="ECO:0007669"/>
    <property type="project" value="TreeGrafter"/>
</dbReference>
<name>A0AAE4ZCT9_9BACT</name>
<dbReference type="FunFam" id="1.10.10.410:FF:000001">
    <property type="entry name" value="Aspartyl/glutamyl-tRNA(Asn/Gln) amidotransferase subunit B"/>
    <property type="match status" value="1"/>
</dbReference>
<evidence type="ECO:0000259" key="12">
    <source>
        <dbReference type="SMART" id="SM00845"/>
    </source>
</evidence>
<evidence type="ECO:0000256" key="7">
    <source>
        <dbReference type="ARBA" id="ARBA00022917"/>
    </source>
</evidence>
<protein>
    <recommendedName>
        <fullName evidence="3 11">Aspartyl/glutamyl-tRNA(Asn/Gln) amidotransferase subunit B</fullName>
        <shortName evidence="11">Asp/Glu-ADT subunit B</shortName>
        <ecNumber evidence="11">6.3.5.-</ecNumber>
    </recommendedName>
</protein>
<dbReference type="EMBL" id="JAACAK010000114">
    <property type="protein sequence ID" value="NIR76226.1"/>
    <property type="molecule type" value="Genomic_DNA"/>
</dbReference>
<dbReference type="InterPro" id="IPR017959">
    <property type="entry name" value="Asn/Gln-tRNA_amidoTrfase_suB/E"/>
</dbReference>
<evidence type="ECO:0000256" key="6">
    <source>
        <dbReference type="ARBA" id="ARBA00022840"/>
    </source>
</evidence>
<evidence type="ECO:0000256" key="2">
    <source>
        <dbReference type="ARBA" id="ARBA00011123"/>
    </source>
</evidence>
<dbReference type="HAMAP" id="MF_00121">
    <property type="entry name" value="GatB"/>
    <property type="match status" value="1"/>
</dbReference>
<dbReference type="NCBIfam" id="TIGR00133">
    <property type="entry name" value="gatB"/>
    <property type="match status" value="1"/>
</dbReference>
<dbReference type="InterPro" id="IPR014746">
    <property type="entry name" value="Gln_synth/guanido_kin_cat_dom"/>
</dbReference>
<organism evidence="13 14">
    <name type="scientific">Candidatus Kutchimonas denitrificans</name>
    <dbReference type="NCBI Taxonomy" id="3056748"/>
    <lineage>
        <taxon>Bacteria</taxon>
        <taxon>Pseudomonadati</taxon>
        <taxon>Gemmatimonadota</taxon>
        <taxon>Gemmatimonadia</taxon>
        <taxon>Candidatus Palauibacterales</taxon>
        <taxon>Candidatus Palauibacteraceae</taxon>
        <taxon>Candidatus Kutchimonas</taxon>
    </lineage>
</organism>
<dbReference type="InterPro" id="IPR006075">
    <property type="entry name" value="Asn/Gln-tRNA_Trfase_suB/E_cat"/>
</dbReference>